<dbReference type="KEGG" id="rry:C1O28_06170"/>
<dbReference type="Proteomes" id="UP000237881">
    <property type="component" value="Unassembled WGS sequence"/>
</dbReference>
<protein>
    <submittedName>
        <fullName evidence="2">Uncharacterized protein</fullName>
    </submittedName>
</protein>
<evidence type="ECO:0000313" key="5">
    <source>
        <dbReference type="Proteomes" id="UP000239698"/>
    </source>
</evidence>
<evidence type="ECO:0000313" key="2">
    <source>
        <dbReference type="EMBL" id="PPF15387.1"/>
    </source>
</evidence>
<evidence type="ECO:0000313" key="3">
    <source>
        <dbReference type="EMBL" id="PPH72441.1"/>
    </source>
</evidence>
<name>A0ABD6WBS3_RATRA</name>
<feature type="region of interest" description="Disordered" evidence="1">
    <location>
        <begin position="103"/>
        <end position="124"/>
    </location>
</feature>
<keyword evidence="5" id="KW-1185">Reference proteome</keyword>
<dbReference type="EMBL" id="PSVT01000048">
    <property type="protein sequence ID" value="PPH72441.1"/>
    <property type="molecule type" value="Genomic_DNA"/>
</dbReference>
<accession>A0ABD6WBS3</accession>
<dbReference type="AlphaFoldDB" id="A0ABD6WBS3"/>
<organism evidence="2 4">
    <name type="scientific">Rathayibacter rathayi</name>
    <name type="common">Corynebacterium rathayi</name>
    <dbReference type="NCBI Taxonomy" id="33887"/>
    <lineage>
        <taxon>Bacteria</taxon>
        <taxon>Bacillati</taxon>
        <taxon>Actinomycetota</taxon>
        <taxon>Actinomycetes</taxon>
        <taxon>Micrococcales</taxon>
        <taxon>Microbacteriaceae</taxon>
        <taxon>Rathayibacter</taxon>
    </lineage>
</organism>
<gene>
    <name evidence="2" type="ORF">C5C04_03950</name>
    <name evidence="3" type="ORF">C5C40_14335</name>
</gene>
<dbReference type="EMBL" id="PSUL01000005">
    <property type="protein sequence ID" value="PPF15387.1"/>
    <property type="molecule type" value="Genomic_DNA"/>
</dbReference>
<proteinExistence type="predicted"/>
<evidence type="ECO:0000256" key="1">
    <source>
        <dbReference type="SAM" id="MobiDB-lite"/>
    </source>
</evidence>
<dbReference type="Proteomes" id="UP000239698">
    <property type="component" value="Unassembled WGS sequence"/>
</dbReference>
<reference evidence="4 5" key="1">
    <citation type="submission" date="2018-02" db="EMBL/GenBank/DDBJ databases">
        <title>Bacteriophage NCPPB3778 and a type I-E CRISPR drive the evolution of the US Biological Select Agent, Rathayibacter toxicus.</title>
        <authorList>
            <person name="Davis E.W.II."/>
            <person name="Tabima J.F."/>
            <person name="Weisberg A.J."/>
            <person name="Lopes L.D."/>
            <person name="Wiseman M.S."/>
            <person name="Wiseman M.S."/>
            <person name="Pupko T."/>
            <person name="Belcher M.S."/>
            <person name="Sechler A.J."/>
            <person name="Tancos M.A."/>
            <person name="Schroeder B.K."/>
            <person name="Murray T.D."/>
            <person name="Luster D.G."/>
            <person name="Schneider W.L."/>
            <person name="Rogers E."/>
            <person name="Andreote F.D."/>
            <person name="Grunwald N.J."/>
            <person name="Putnam M.L."/>
            <person name="Chang J.H."/>
        </authorList>
    </citation>
    <scope>NUCLEOTIDE SEQUENCE [LARGE SCALE GENOMIC DNA]</scope>
    <source>
        <strain evidence="3 5">AY1D6</strain>
        <strain evidence="2 4">AY1I9</strain>
    </source>
</reference>
<feature type="compositionally biased region" description="Basic and acidic residues" evidence="1">
    <location>
        <begin position="113"/>
        <end position="124"/>
    </location>
</feature>
<sequence length="124" mass="14332">MRWLEEGMPSRLVDGQRVILLPDLQAAFVQRLETNATRPRSAAHLEHGTVQRYWTGCRCVQCRSALSVYNRAWYAKRVQETAERRAKAAGWVGEPAIKALLRPYRRRAMRPPEGSDTRESRRTP</sequence>
<comment type="caution">
    <text evidence="2">The sequence shown here is derived from an EMBL/GenBank/DDBJ whole genome shotgun (WGS) entry which is preliminary data.</text>
</comment>
<evidence type="ECO:0000313" key="4">
    <source>
        <dbReference type="Proteomes" id="UP000237881"/>
    </source>
</evidence>